<dbReference type="PROSITE" id="PS00109">
    <property type="entry name" value="PROTEIN_KINASE_TYR"/>
    <property type="match status" value="1"/>
</dbReference>
<dbReference type="InterPro" id="IPR011009">
    <property type="entry name" value="Kinase-like_dom_sf"/>
</dbReference>
<evidence type="ECO:0000256" key="19">
    <source>
        <dbReference type="ARBA" id="ARBA00047899"/>
    </source>
</evidence>
<dbReference type="Pfam" id="PF00069">
    <property type="entry name" value="Pkinase"/>
    <property type="match status" value="1"/>
</dbReference>
<keyword evidence="5" id="KW-0723">Serine/threonine-protein kinase</keyword>
<dbReference type="Proteomes" id="UP000288805">
    <property type="component" value="Unassembled WGS sequence"/>
</dbReference>
<evidence type="ECO:0000256" key="20">
    <source>
        <dbReference type="ARBA" id="ARBA00048679"/>
    </source>
</evidence>
<protein>
    <recommendedName>
        <fullName evidence="4">non-specific serine/threonine protein kinase</fullName>
        <ecNumber evidence="4">2.7.11.1</ecNumber>
    </recommendedName>
</protein>
<evidence type="ECO:0000256" key="14">
    <source>
        <dbReference type="ARBA" id="ARBA00022840"/>
    </source>
</evidence>
<evidence type="ECO:0000256" key="21">
    <source>
        <dbReference type="PROSITE-ProRule" id="PRU10141"/>
    </source>
</evidence>
<evidence type="ECO:0000256" key="7">
    <source>
        <dbReference type="ARBA" id="ARBA00022614"/>
    </source>
</evidence>
<dbReference type="EC" id="2.7.11.1" evidence="4"/>
<evidence type="ECO:0000256" key="4">
    <source>
        <dbReference type="ARBA" id="ARBA00012513"/>
    </source>
</evidence>
<evidence type="ECO:0000256" key="13">
    <source>
        <dbReference type="ARBA" id="ARBA00022777"/>
    </source>
</evidence>
<evidence type="ECO:0000256" key="9">
    <source>
        <dbReference type="ARBA" id="ARBA00022692"/>
    </source>
</evidence>
<keyword evidence="17 25" id="KW-0675">Receptor</keyword>
<feature type="domain" description="Protein kinase" evidence="24">
    <location>
        <begin position="597"/>
        <end position="871"/>
    </location>
</feature>
<evidence type="ECO:0000256" key="15">
    <source>
        <dbReference type="ARBA" id="ARBA00022989"/>
    </source>
</evidence>
<keyword evidence="15 22" id="KW-1133">Transmembrane helix</keyword>
<keyword evidence="18" id="KW-0325">Glycoprotein</keyword>
<evidence type="ECO:0000256" key="11">
    <source>
        <dbReference type="ARBA" id="ARBA00022737"/>
    </source>
</evidence>
<reference evidence="25 26" key="1">
    <citation type="journal article" date="2018" name="PLoS Genet.">
        <title>Population sequencing reveals clonal diversity and ancestral inbreeding in the grapevine cultivar Chardonnay.</title>
        <authorList>
            <person name="Roach M.J."/>
            <person name="Johnson D.L."/>
            <person name="Bohlmann J."/>
            <person name="van Vuuren H.J."/>
            <person name="Jones S.J."/>
            <person name="Pretorius I.S."/>
            <person name="Schmidt S.A."/>
            <person name="Borneman A.R."/>
        </authorList>
    </citation>
    <scope>NUCLEOTIDE SEQUENCE [LARGE SCALE GENOMIC DNA]</scope>
    <source>
        <strain evidence="26">cv. Chardonnay</strain>
        <tissue evidence="25">Leaf</tissue>
    </source>
</reference>
<keyword evidence="16 22" id="KW-0472">Membrane</keyword>
<evidence type="ECO:0000259" key="24">
    <source>
        <dbReference type="PROSITE" id="PS50011"/>
    </source>
</evidence>
<dbReference type="InterPro" id="IPR001611">
    <property type="entry name" value="Leu-rich_rpt"/>
</dbReference>
<dbReference type="Pfam" id="PF00560">
    <property type="entry name" value="LRR_1"/>
    <property type="match status" value="2"/>
</dbReference>
<keyword evidence="9 22" id="KW-0812">Transmembrane</keyword>
<sequence>MEWCSINPCRVLVVSVVLLSYNMLLISSPPAAAATTDAQVEAEAEALRNSTWWWYMENITSHHCTWDGITCNREGHVIQITYSHYNSPRYEIGTLTKLTYLSISDCGLDGELPVSLGNLTLLVYLSLNFNRINGSIPSEIGNLKNLIHLDLSYNYYLSGAIPSSLGYLKNLIHLDLSHCYSLYGAIPSSLGYLKNLIHLDLSHNSDLYGVIPSSLGNLTNLVYLSLNFNRINGSIPSEIGNLKNLIHLDLSYNYYLSGAIPSSIGYLKNLIHLDLGSNSLSSVIPSSLGSLTNLEYLYLNFNRINGSIPSEIGNLKNLVQLSLSHNALLGTIPSSLGNLINLTYFHLIDNQIQGLIPLSFGNLTNLTHLYLRYNQINGSIPPVIWNLKNLIHLRLDHNNLTGVIPSLGYLIHLNVFNIRRNRIRGHIPSKIGNLNNLTSLDLSDNLIDGKIPSQLQNLKSLESLNLSHNKLSGHIPPLSIYIHKGSSIDFSHNDFEGHIPHELQFVYPPRVFGHNKGLCGEREGLPHCKRGHKTILIISLSTILFLSFVALGILLLSRKTRRNQTKATSTKNGDIFSVWNYDGKIAYEDIIEATEDFDIKYCIGTGGYGSVYKAQLPTGNVVALKKLHGWERDEATYLKSFQNEVQVLSKIQHRNIIKLHGYCLHKRCMFLIYKYMERGSLYCVLSNEVEALELDWIKRVNVIKSIVHALCYMHHDSTPPIIHRDVSSNNILLDFKLDAFLSDFGTARLLHPDSSNQTLLAGTYGYIAPELAYTMAVTEKCDVYSFGVVALETMMGRHPRELFTLLSSSSAQNIMLTDILDSRLPSPQDRQVARDVVLVVWLALKCIHSNPRSRPTMQHISSKLLIQSPFLEPFHGISLWQLNIQEI</sequence>
<organism evidence="25 26">
    <name type="scientific">Vitis vinifera</name>
    <name type="common">Grape</name>
    <dbReference type="NCBI Taxonomy" id="29760"/>
    <lineage>
        <taxon>Eukaryota</taxon>
        <taxon>Viridiplantae</taxon>
        <taxon>Streptophyta</taxon>
        <taxon>Embryophyta</taxon>
        <taxon>Tracheophyta</taxon>
        <taxon>Spermatophyta</taxon>
        <taxon>Magnoliopsida</taxon>
        <taxon>eudicotyledons</taxon>
        <taxon>Gunneridae</taxon>
        <taxon>Pentapetalae</taxon>
        <taxon>rosids</taxon>
        <taxon>Vitales</taxon>
        <taxon>Vitaceae</taxon>
        <taxon>Viteae</taxon>
        <taxon>Vitis</taxon>
    </lineage>
</organism>
<dbReference type="PRINTS" id="PR00019">
    <property type="entry name" value="LEURICHRPT"/>
</dbReference>
<dbReference type="FunFam" id="3.30.200.20:FF:000309">
    <property type="entry name" value="Leucine-rich repeat receptor protein kinase MSP1"/>
    <property type="match status" value="1"/>
</dbReference>
<dbReference type="AlphaFoldDB" id="A0A438H379"/>
<dbReference type="FunFam" id="3.80.10.10:FF:001676">
    <property type="entry name" value="Os02g0215700 protein"/>
    <property type="match status" value="1"/>
</dbReference>
<dbReference type="PANTHER" id="PTHR48053">
    <property type="entry name" value="LEUCINE RICH REPEAT FAMILY PROTEIN, EXPRESSED"/>
    <property type="match status" value="1"/>
</dbReference>
<dbReference type="PROSITE" id="PS00107">
    <property type="entry name" value="PROTEIN_KINASE_ATP"/>
    <property type="match status" value="1"/>
</dbReference>
<dbReference type="SMART" id="SM00369">
    <property type="entry name" value="LRR_TYP"/>
    <property type="match status" value="10"/>
</dbReference>
<dbReference type="GO" id="GO:0005886">
    <property type="term" value="C:plasma membrane"/>
    <property type="evidence" value="ECO:0007669"/>
    <property type="project" value="UniProtKB-SubCell"/>
</dbReference>
<dbReference type="Gene3D" id="3.80.10.10">
    <property type="entry name" value="Ribonuclease Inhibitor"/>
    <property type="match status" value="3"/>
</dbReference>
<evidence type="ECO:0000313" key="25">
    <source>
        <dbReference type="EMBL" id="RVW78757.1"/>
    </source>
</evidence>
<keyword evidence="7" id="KW-0433">Leucine-rich repeat</keyword>
<dbReference type="Pfam" id="PF23598">
    <property type="entry name" value="LRR_14"/>
    <property type="match status" value="1"/>
</dbReference>
<dbReference type="FunFam" id="1.10.510.10:FF:000445">
    <property type="entry name" value="MDIS1-interacting receptor like kinase 2"/>
    <property type="match status" value="1"/>
</dbReference>
<dbReference type="FunFam" id="3.80.10.10:FF:000383">
    <property type="entry name" value="Leucine-rich repeat receptor protein kinase EMS1"/>
    <property type="match status" value="1"/>
</dbReference>
<evidence type="ECO:0000313" key="26">
    <source>
        <dbReference type="Proteomes" id="UP000288805"/>
    </source>
</evidence>
<feature type="binding site" evidence="21">
    <location>
        <position position="625"/>
    </location>
    <ligand>
        <name>ATP</name>
        <dbReference type="ChEBI" id="CHEBI:30616"/>
    </ligand>
</feature>
<dbReference type="InterPro" id="IPR032675">
    <property type="entry name" value="LRR_dom_sf"/>
</dbReference>
<dbReference type="InterPro" id="IPR017441">
    <property type="entry name" value="Protein_kinase_ATP_BS"/>
</dbReference>
<evidence type="ECO:0000256" key="10">
    <source>
        <dbReference type="ARBA" id="ARBA00022729"/>
    </source>
</evidence>
<dbReference type="FunFam" id="3.80.10.10:FF:000111">
    <property type="entry name" value="LRR receptor-like serine/threonine-protein kinase ERECTA"/>
    <property type="match status" value="1"/>
</dbReference>
<evidence type="ECO:0000256" key="1">
    <source>
        <dbReference type="ARBA" id="ARBA00004236"/>
    </source>
</evidence>
<dbReference type="SUPFAM" id="SSF52047">
    <property type="entry name" value="RNI-like"/>
    <property type="match status" value="1"/>
</dbReference>
<proteinExistence type="inferred from homology"/>
<dbReference type="InterPro" id="IPR051716">
    <property type="entry name" value="Plant_RL_S/T_kinase"/>
</dbReference>
<keyword evidence="14 21" id="KW-0067">ATP-binding</keyword>
<feature type="transmembrane region" description="Helical" evidence="22">
    <location>
        <begin position="535"/>
        <end position="556"/>
    </location>
</feature>
<accession>A0A438H379</accession>
<dbReference type="GO" id="GO:0005524">
    <property type="term" value="F:ATP binding"/>
    <property type="evidence" value="ECO:0007669"/>
    <property type="project" value="UniProtKB-UniRule"/>
</dbReference>
<evidence type="ECO:0000256" key="2">
    <source>
        <dbReference type="ARBA" id="ARBA00004479"/>
    </source>
</evidence>
<dbReference type="GO" id="GO:0004674">
    <property type="term" value="F:protein serine/threonine kinase activity"/>
    <property type="evidence" value="ECO:0007669"/>
    <property type="project" value="UniProtKB-KW"/>
</dbReference>
<name>A0A438H379_VITVI</name>
<dbReference type="SMART" id="SM00365">
    <property type="entry name" value="LRR_SD22"/>
    <property type="match status" value="7"/>
</dbReference>
<gene>
    <name evidence="25" type="primary">MIK2_62</name>
    <name evidence="25" type="ORF">CK203_059333</name>
</gene>
<dbReference type="PROSITE" id="PS50011">
    <property type="entry name" value="PROTEIN_KINASE_DOM"/>
    <property type="match status" value="1"/>
</dbReference>
<dbReference type="PROSITE" id="PS51450">
    <property type="entry name" value="LRR"/>
    <property type="match status" value="2"/>
</dbReference>
<keyword evidence="12 21" id="KW-0547">Nucleotide-binding</keyword>
<comment type="catalytic activity">
    <reaction evidence="19">
        <text>L-threonyl-[protein] + ATP = O-phospho-L-threonyl-[protein] + ADP + H(+)</text>
        <dbReference type="Rhea" id="RHEA:46608"/>
        <dbReference type="Rhea" id="RHEA-COMP:11060"/>
        <dbReference type="Rhea" id="RHEA-COMP:11605"/>
        <dbReference type="ChEBI" id="CHEBI:15378"/>
        <dbReference type="ChEBI" id="CHEBI:30013"/>
        <dbReference type="ChEBI" id="CHEBI:30616"/>
        <dbReference type="ChEBI" id="CHEBI:61977"/>
        <dbReference type="ChEBI" id="CHEBI:456216"/>
        <dbReference type="EC" id="2.7.11.1"/>
    </reaction>
</comment>
<evidence type="ECO:0000256" key="16">
    <source>
        <dbReference type="ARBA" id="ARBA00023136"/>
    </source>
</evidence>
<evidence type="ECO:0000256" key="3">
    <source>
        <dbReference type="ARBA" id="ARBA00009592"/>
    </source>
</evidence>
<dbReference type="Gene3D" id="1.10.510.10">
    <property type="entry name" value="Transferase(Phosphotransferase) domain 1"/>
    <property type="match status" value="1"/>
</dbReference>
<dbReference type="InterPro" id="IPR055414">
    <property type="entry name" value="LRR_R13L4/SHOC2-like"/>
</dbReference>
<keyword evidence="13 25" id="KW-0418">Kinase</keyword>
<dbReference type="Pfam" id="PF13855">
    <property type="entry name" value="LRR_8"/>
    <property type="match status" value="2"/>
</dbReference>
<keyword evidence="8" id="KW-0808">Transferase</keyword>
<evidence type="ECO:0000256" key="22">
    <source>
        <dbReference type="SAM" id="Phobius"/>
    </source>
</evidence>
<comment type="caution">
    <text evidence="25">The sequence shown here is derived from an EMBL/GenBank/DDBJ whole genome shotgun (WGS) entry which is preliminary data.</text>
</comment>
<dbReference type="PANTHER" id="PTHR48053:SF126">
    <property type="entry name" value="MDIS1-INTERACTING RECEPTOR LIKE KINASE 2-LIKE ISOFORM X1"/>
    <property type="match status" value="1"/>
</dbReference>
<dbReference type="EMBL" id="QGNW01000291">
    <property type="protein sequence ID" value="RVW78757.1"/>
    <property type="molecule type" value="Genomic_DNA"/>
</dbReference>
<feature type="signal peptide" evidence="23">
    <location>
        <begin position="1"/>
        <end position="33"/>
    </location>
</feature>
<evidence type="ECO:0000256" key="6">
    <source>
        <dbReference type="ARBA" id="ARBA00022553"/>
    </source>
</evidence>
<keyword evidence="6" id="KW-0597">Phosphoprotein</keyword>
<dbReference type="InterPro" id="IPR000719">
    <property type="entry name" value="Prot_kinase_dom"/>
</dbReference>
<comment type="catalytic activity">
    <reaction evidence="20">
        <text>L-seryl-[protein] + ATP = O-phospho-L-seryl-[protein] + ADP + H(+)</text>
        <dbReference type="Rhea" id="RHEA:17989"/>
        <dbReference type="Rhea" id="RHEA-COMP:9863"/>
        <dbReference type="Rhea" id="RHEA-COMP:11604"/>
        <dbReference type="ChEBI" id="CHEBI:15378"/>
        <dbReference type="ChEBI" id="CHEBI:29999"/>
        <dbReference type="ChEBI" id="CHEBI:30616"/>
        <dbReference type="ChEBI" id="CHEBI:83421"/>
        <dbReference type="ChEBI" id="CHEBI:456216"/>
        <dbReference type="EC" id="2.7.11.1"/>
    </reaction>
</comment>
<evidence type="ECO:0000256" key="17">
    <source>
        <dbReference type="ARBA" id="ARBA00023170"/>
    </source>
</evidence>
<evidence type="ECO:0000256" key="12">
    <source>
        <dbReference type="ARBA" id="ARBA00022741"/>
    </source>
</evidence>
<comment type="similarity">
    <text evidence="3">Belongs to the RLP family.</text>
</comment>
<dbReference type="InterPro" id="IPR008266">
    <property type="entry name" value="Tyr_kinase_AS"/>
</dbReference>
<evidence type="ECO:0000256" key="8">
    <source>
        <dbReference type="ARBA" id="ARBA00022679"/>
    </source>
</evidence>
<feature type="chain" id="PRO_5019415440" description="non-specific serine/threonine protein kinase" evidence="23">
    <location>
        <begin position="34"/>
        <end position="887"/>
    </location>
</feature>
<dbReference type="InterPro" id="IPR003591">
    <property type="entry name" value="Leu-rich_rpt_typical-subtyp"/>
</dbReference>
<dbReference type="Gene3D" id="3.30.200.20">
    <property type="entry name" value="Phosphorylase Kinase, domain 1"/>
    <property type="match status" value="1"/>
</dbReference>
<evidence type="ECO:0000256" key="18">
    <source>
        <dbReference type="ARBA" id="ARBA00023180"/>
    </source>
</evidence>
<evidence type="ECO:0000256" key="23">
    <source>
        <dbReference type="SAM" id="SignalP"/>
    </source>
</evidence>
<comment type="subcellular location">
    <subcellularLocation>
        <location evidence="1">Cell membrane</location>
    </subcellularLocation>
    <subcellularLocation>
        <location evidence="2">Membrane</location>
        <topology evidence="2">Single-pass type I membrane protein</topology>
    </subcellularLocation>
</comment>
<keyword evidence="11" id="KW-0677">Repeat</keyword>
<keyword evidence="10 23" id="KW-0732">Signal</keyword>
<dbReference type="SUPFAM" id="SSF56112">
    <property type="entry name" value="Protein kinase-like (PK-like)"/>
    <property type="match status" value="1"/>
</dbReference>
<evidence type="ECO:0000256" key="5">
    <source>
        <dbReference type="ARBA" id="ARBA00022527"/>
    </source>
</evidence>
<dbReference type="FunFam" id="3.80.10.10:FF:001178">
    <property type="entry name" value="Uncharacterized protein"/>
    <property type="match status" value="1"/>
</dbReference>